<reference evidence="3" key="1">
    <citation type="journal article" date="2021" name="Sci. Rep.">
        <title>Diploid genomic architecture of Nitzschia inconspicua, an elite biomass production diatom.</title>
        <authorList>
            <person name="Oliver A."/>
            <person name="Podell S."/>
            <person name="Pinowska A."/>
            <person name="Traller J.C."/>
            <person name="Smith S.R."/>
            <person name="McClure R."/>
            <person name="Beliaev A."/>
            <person name="Bohutskyi P."/>
            <person name="Hill E.A."/>
            <person name="Rabines A."/>
            <person name="Zheng H."/>
            <person name="Allen L.Z."/>
            <person name="Kuo A."/>
            <person name="Grigoriev I.V."/>
            <person name="Allen A.E."/>
            <person name="Hazlebeck D."/>
            <person name="Allen E.E."/>
        </authorList>
    </citation>
    <scope>NUCLEOTIDE SEQUENCE</scope>
    <source>
        <strain evidence="3">Hildebrandi</strain>
    </source>
</reference>
<dbReference type="OrthoDB" id="45985at2759"/>
<evidence type="ECO:0000313" key="3">
    <source>
        <dbReference type="EMBL" id="KAG7359317.1"/>
    </source>
</evidence>
<proteinExistence type="predicted"/>
<keyword evidence="2" id="KW-0472">Membrane</keyword>
<evidence type="ECO:0000256" key="2">
    <source>
        <dbReference type="SAM" id="Phobius"/>
    </source>
</evidence>
<keyword evidence="2" id="KW-1133">Transmembrane helix</keyword>
<comment type="caution">
    <text evidence="3">The sequence shown here is derived from an EMBL/GenBank/DDBJ whole genome shotgun (WGS) entry which is preliminary data.</text>
</comment>
<feature type="transmembrane region" description="Helical" evidence="2">
    <location>
        <begin position="135"/>
        <end position="156"/>
    </location>
</feature>
<evidence type="ECO:0000256" key="1">
    <source>
        <dbReference type="SAM" id="MobiDB-lite"/>
    </source>
</evidence>
<reference evidence="3" key="2">
    <citation type="submission" date="2021-04" db="EMBL/GenBank/DDBJ databases">
        <authorList>
            <person name="Podell S."/>
        </authorList>
    </citation>
    <scope>NUCLEOTIDE SEQUENCE</scope>
    <source>
        <strain evidence="3">Hildebrandi</strain>
    </source>
</reference>
<accession>A0A9K3LBS8</accession>
<keyword evidence="2" id="KW-0812">Transmembrane</keyword>
<evidence type="ECO:0000313" key="4">
    <source>
        <dbReference type="Proteomes" id="UP000693970"/>
    </source>
</evidence>
<name>A0A9K3LBS8_9STRA</name>
<keyword evidence="4" id="KW-1185">Reference proteome</keyword>
<protein>
    <submittedName>
        <fullName evidence="3">Uncharacterized protein</fullName>
    </submittedName>
</protein>
<organism evidence="3 4">
    <name type="scientific">Nitzschia inconspicua</name>
    <dbReference type="NCBI Taxonomy" id="303405"/>
    <lineage>
        <taxon>Eukaryota</taxon>
        <taxon>Sar</taxon>
        <taxon>Stramenopiles</taxon>
        <taxon>Ochrophyta</taxon>
        <taxon>Bacillariophyta</taxon>
        <taxon>Bacillariophyceae</taxon>
        <taxon>Bacillariophycidae</taxon>
        <taxon>Bacillariales</taxon>
        <taxon>Bacillariaceae</taxon>
        <taxon>Nitzschia</taxon>
    </lineage>
</organism>
<sequence>MERRTTRRNVRTFTPTIRAQQRDDYDNDRNVTSNKNNNHPDELYTIMKRSKSDVDVEVEDDNGIDDNDSTSFLDDLTPPPVNFARNSILFSDNPSTKKRNNIVLDVWKSSRTYLPAVLTGAWPWRDVQRMDQEPVAALYNMIIVRLPVVAVGVVYWKQLLWDHHGLVLDFGLDGGPQDMNPWLVTLILCLILL</sequence>
<gene>
    <name evidence="3" type="ORF">IV203_015906</name>
</gene>
<dbReference type="AlphaFoldDB" id="A0A9K3LBS8"/>
<feature type="region of interest" description="Disordered" evidence="1">
    <location>
        <begin position="21"/>
        <end position="41"/>
    </location>
</feature>
<dbReference type="EMBL" id="JAGRRH010000014">
    <property type="protein sequence ID" value="KAG7359317.1"/>
    <property type="molecule type" value="Genomic_DNA"/>
</dbReference>
<dbReference type="Proteomes" id="UP000693970">
    <property type="component" value="Unassembled WGS sequence"/>
</dbReference>